<proteinExistence type="predicted"/>
<organism evidence="1 2">
    <name type="scientific">Polyangium fumosum</name>
    <dbReference type="NCBI Taxonomy" id="889272"/>
    <lineage>
        <taxon>Bacteria</taxon>
        <taxon>Pseudomonadati</taxon>
        <taxon>Myxococcota</taxon>
        <taxon>Polyangia</taxon>
        <taxon>Polyangiales</taxon>
        <taxon>Polyangiaceae</taxon>
        <taxon>Polyangium</taxon>
    </lineage>
</organism>
<evidence type="ECO:0000313" key="2">
    <source>
        <dbReference type="Proteomes" id="UP000309215"/>
    </source>
</evidence>
<protein>
    <submittedName>
        <fullName evidence="1">Uncharacterized protein</fullName>
    </submittedName>
</protein>
<evidence type="ECO:0000313" key="1">
    <source>
        <dbReference type="EMBL" id="TKD12284.1"/>
    </source>
</evidence>
<sequence length="238" mass="24503">MPTTWTVTSDSCAGGGVNTSFDPPASWEGGCTATNFIPVGLQCGGVPCVGGIHISAPTIEEPPCTPHGSDPPPGTAHLVPEGFGAPFARACARAPWPACEGEDGVCLPLSGAPFAMCLMHEGDEPCPEGWPAKRLLYGQVDDQRQCEACSCDPPTGAMCSVKVHVYSDVACTTERLAVDISPEMGGDCYPLMSGVALAGIAAEVLAYQPGTCEPHGSEPVGEVFLAGATTFCCREPMI</sequence>
<dbReference type="AlphaFoldDB" id="A0A4U1JIF6"/>
<name>A0A4U1JIF6_9BACT</name>
<reference evidence="1 2" key="1">
    <citation type="submission" date="2019-04" db="EMBL/GenBank/DDBJ databases">
        <authorList>
            <person name="Li Y."/>
            <person name="Wang J."/>
        </authorList>
    </citation>
    <scope>NUCLEOTIDE SEQUENCE [LARGE SCALE GENOMIC DNA]</scope>
    <source>
        <strain evidence="1 2">DSM 14668</strain>
    </source>
</reference>
<keyword evidence="2" id="KW-1185">Reference proteome</keyword>
<gene>
    <name evidence="1" type="ORF">E8A74_04030</name>
</gene>
<dbReference type="EMBL" id="SSMQ01000003">
    <property type="protein sequence ID" value="TKD12284.1"/>
    <property type="molecule type" value="Genomic_DNA"/>
</dbReference>
<comment type="caution">
    <text evidence="1">The sequence shown here is derived from an EMBL/GenBank/DDBJ whole genome shotgun (WGS) entry which is preliminary data.</text>
</comment>
<accession>A0A4U1JIF6</accession>
<dbReference type="Proteomes" id="UP000309215">
    <property type="component" value="Unassembled WGS sequence"/>
</dbReference>